<sequence>MKKEQLEITLADALPKDAKALLDFYKEVGAETDYLSFGAEGLGINQEQETRYIKSLEDAPNNRLLIARLGDDIIGVASVGAEQHAKIAHVGELGISILRRFWGLGLSKVMMEDMIDWAIENEILRYLRLEVSNDNMRAITLYEKYRFEKIGKTPNGMYHDGQFHDLVLMGLNVENTDQAE</sequence>
<evidence type="ECO:0000313" key="3">
    <source>
        <dbReference type="Proteomes" id="UP000273977"/>
    </source>
</evidence>
<feature type="domain" description="N-acetyltransferase" evidence="1">
    <location>
        <begin position="8"/>
        <end position="174"/>
    </location>
</feature>
<dbReference type="GO" id="GO:0016747">
    <property type="term" value="F:acyltransferase activity, transferring groups other than amino-acyl groups"/>
    <property type="evidence" value="ECO:0007669"/>
    <property type="project" value="InterPro"/>
</dbReference>
<organism evidence="2 3">
    <name type="scientific">Aerococcus agrisoli</name>
    <dbReference type="NCBI Taxonomy" id="2487350"/>
    <lineage>
        <taxon>Bacteria</taxon>
        <taxon>Bacillati</taxon>
        <taxon>Bacillota</taxon>
        <taxon>Bacilli</taxon>
        <taxon>Lactobacillales</taxon>
        <taxon>Aerococcaceae</taxon>
        <taxon>Aerococcus</taxon>
    </lineage>
</organism>
<dbReference type="PANTHER" id="PTHR43415:SF3">
    <property type="entry name" value="GNAT-FAMILY ACETYLTRANSFERASE"/>
    <property type="match status" value="1"/>
</dbReference>
<dbReference type="InterPro" id="IPR000182">
    <property type="entry name" value="GNAT_dom"/>
</dbReference>
<proteinExistence type="predicted"/>
<keyword evidence="3" id="KW-1185">Reference proteome</keyword>
<dbReference type="Proteomes" id="UP000273977">
    <property type="component" value="Unassembled WGS sequence"/>
</dbReference>
<reference evidence="2 3" key="1">
    <citation type="submission" date="2018-11" db="EMBL/GenBank/DDBJ databases">
        <title>Aerococcus sp. SJQ22, whole genome shotgun sequence.</title>
        <authorList>
            <person name="Sun L."/>
            <person name="Gao X."/>
            <person name="Chen W."/>
            <person name="Huang K."/>
        </authorList>
    </citation>
    <scope>NUCLEOTIDE SEQUENCE [LARGE SCALE GENOMIC DNA]</scope>
    <source>
        <strain evidence="2 3">SJQ22</strain>
    </source>
</reference>
<dbReference type="OrthoDB" id="948250at2"/>
<comment type="caution">
    <text evidence="2">The sequence shown here is derived from an EMBL/GenBank/DDBJ whole genome shotgun (WGS) entry which is preliminary data.</text>
</comment>
<dbReference type="PANTHER" id="PTHR43415">
    <property type="entry name" value="SPERMIDINE N(1)-ACETYLTRANSFERASE"/>
    <property type="match status" value="1"/>
</dbReference>
<dbReference type="RefSeq" id="WP_123779266.1">
    <property type="nucleotide sequence ID" value="NZ_RKMG01000003.1"/>
</dbReference>
<gene>
    <name evidence="2" type="ORF">EF384_01750</name>
</gene>
<dbReference type="InterPro" id="IPR016181">
    <property type="entry name" value="Acyl_CoA_acyltransferase"/>
</dbReference>
<dbReference type="SUPFAM" id="SSF55729">
    <property type="entry name" value="Acyl-CoA N-acyltransferases (Nat)"/>
    <property type="match status" value="1"/>
</dbReference>
<keyword evidence="2" id="KW-0808">Transferase</keyword>
<accession>A0A3N4GL76</accession>
<evidence type="ECO:0000313" key="2">
    <source>
        <dbReference type="EMBL" id="RPA63669.1"/>
    </source>
</evidence>
<dbReference type="CDD" id="cd04301">
    <property type="entry name" value="NAT_SF"/>
    <property type="match status" value="1"/>
</dbReference>
<dbReference type="AlphaFoldDB" id="A0A3N4GL76"/>
<dbReference type="EMBL" id="RKMG01000003">
    <property type="protein sequence ID" value="RPA63669.1"/>
    <property type="molecule type" value="Genomic_DNA"/>
</dbReference>
<dbReference type="Pfam" id="PF00583">
    <property type="entry name" value="Acetyltransf_1"/>
    <property type="match status" value="1"/>
</dbReference>
<name>A0A3N4GL76_9LACT</name>
<dbReference type="Gene3D" id="3.40.630.30">
    <property type="match status" value="1"/>
</dbReference>
<evidence type="ECO:0000259" key="1">
    <source>
        <dbReference type="PROSITE" id="PS51186"/>
    </source>
</evidence>
<dbReference type="PROSITE" id="PS51186">
    <property type="entry name" value="GNAT"/>
    <property type="match status" value="1"/>
</dbReference>
<protein>
    <submittedName>
        <fullName evidence="2">GNAT family N-acetyltransferase</fullName>
    </submittedName>
</protein>